<dbReference type="GO" id="GO:0030060">
    <property type="term" value="F:L-malate dehydrogenase (NAD+) activity"/>
    <property type="evidence" value="ECO:0007669"/>
    <property type="project" value="UniProtKB-EC"/>
</dbReference>
<reference evidence="2" key="1">
    <citation type="submission" date="2019-08" db="EMBL/GenBank/DDBJ databases">
        <authorList>
            <person name="Kucharzyk K."/>
            <person name="Murdoch R.W."/>
            <person name="Higgins S."/>
            <person name="Loffler F."/>
        </authorList>
    </citation>
    <scope>NUCLEOTIDE SEQUENCE</scope>
</reference>
<dbReference type="EMBL" id="VSSQ01042381">
    <property type="protein sequence ID" value="MPM95955.1"/>
    <property type="molecule type" value="Genomic_DNA"/>
</dbReference>
<dbReference type="InterPro" id="IPR015955">
    <property type="entry name" value="Lactate_DH/Glyco_Ohase_4_C"/>
</dbReference>
<dbReference type="SUPFAM" id="SSF56327">
    <property type="entry name" value="LDH C-terminal domain-like"/>
    <property type="match status" value="1"/>
</dbReference>
<sequence length="74" mass="8219">MVHIVLHDEKQIMPASAELCGEYGESGLYVGVPCVIGKDGVEEVVELPLSVEEKAAFHNCCEEVRHNMEHLKEI</sequence>
<dbReference type="EC" id="1.1.1.37" evidence="2"/>
<dbReference type="Pfam" id="PF02866">
    <property type="entry name" value="Ldh_1_C"/>
    <property type="match status" value="1"/>
</dbReference>
<evidence type="ECO:0000313" key="2">
    <source>
        <dbReference type="EMBL" id="MPM95955.1"/>
    </source>
</evidence>
<protein>
    <submittedName>
        <fullName evidence="2">Malate dehydrogenase</fullName>
        <ecNumber evidence="2">1.1.1.37</ecNumber>
    </submittedName>
</protein>
<dbReference type="AlphaFoldDB" id="A0A645E343"/>
<dbReference type="InterPro" id="IPR022383">
    <property type="entry name" value="Lactate/malate_DH_C"/>
</dbReference>
<dbReference type="Gene3D" id="3.90.110.10">
    <property type="entry name" value="Lactate dehydrogenase/glycoside hydrolase, family 4, C-terminal"/>
    <property type="match status" value="1"/>
</dbReference>
<organism evidence="2">
    <name type="scientific">bioreactor metagenome</name>
    <dbReference type="NCBI Taxonomy" id="1076179"/>
    <lineage>
        <taxon>unclassified sequences</taxon>
        <taxon>metagenomes</taxon>
        <taxon>ecological metagenomes</taxon>
    </lineage>
</organism>
<accession>A0A645E343</accession>
<comment type="caution">
    <text evidence="2">The sequence shown here is derived from an EMBL/GenBank/DDBJ whole genome shotgun (WGS) entry which is preliminary data.</text>
</comment>
<evidence type="ECO:0000259" key="1">
    <source>
        <dbReference type="Pfam" id="PF02866"/>
    </source>
</evidence>
<feature type="domain" description="Lactate/malate dehydrogenase C-terminal" evidence="1">
    <location>
        <begin position="4"/>
        <end position="73"/>
    </location>
</feature>
<keyword evidence="2" id="KW-0560">Oxidoreductase</keyword>
<gene>
    <name evidence="2" type="primary">mdh_21</name>
    <name evidence="2" type="ORF">SDC9_143111</name>
</gene>
<name>A0A645E343_9ZZZZ</name>
<proteinExistence type="predicted"/>